<organism evidence="2 3">
    <name type="scientific">Limnohabitans planktonicus II-D5</name>
    <dbReference type="NCBI Taxonomy" id="1293045"/>
    <lineage>
        <taxon>Bacteria</taxon>
        <taxon>Pseudomonadati</taxon>
        <taxon>Pseudomonadota</taxon>
        <taxon>Betaproteobacteria</taxon>
        <taxon>Burkholderiales</taxon>
        <taxon>Comamonadaceae</taxon>
        <taxon>Limnohabitans</taxon>
    </lineage>
</organism>
<keyword evidence="1" id="KW-0812">Transmembrane</keyword>
<gene>
    <name evidence="2" type="ORF">H663_001770</name>
</gene>
<feature type="transmembrane region" description="Helical" evidence="1">
    <location>
        <begin position="130"/>
        <end position="150"/>
    </location>
</feature>
<name>A0A2T7UHQ7_9BURK</name>
<keyword evidence="3" id="KW-1185">Reference proteome</keyword>
<dbReference type="OrthoDB" id="6881973at2"/>
<sequence>MAIAGAGHDHGEAAPQAHGTALPRFVAVSEDLEMVGIVNGKQLTIFLDRFTDNSPVNDAQIDIDIEGRKYKAEKHGVGEYEVILKDTLKPGVIAITATIQAGELNDLLTGELDLHEDEDEPVSGSSWKGIALWIGGGLLALMALGAIVRFRQQARTA</sequence>
<keyword evidence="1" id="KW-0472">Membrane</keyword>
<evidence type="ECO:0000313" key="2">
    <source>
        <dbReference type="EMBL" id="PVE44207.1"/>
    </source>
</evidence>
<dbReference type="Proteomes" id="UP000037507">
    <property type="component" value="Unassembled WGS sequence"/>
</dbReference>
<evidence type="ECO:0000313" key="3">
    <source>
        <dbReference type="Proteomes" id="UP000037507"/>
    </source>
</evidence>
<dbReference type="EMBL" id="LFYT02000002">
    <property type="protein sequence ID" value="PVE44207.1"/>
    <property type="molecule type" value="Genomic_DNA"/>
</dbReference>
<evidence type="ECO:0000256" key="1">
    <source>
        <dbReference type="SAM" id="Phobius"/>
    </source>
</evidence>
<dbReference type="STRING" id="1293045.H663_18700"/>
<reference evidence="2" key="1">
    <citation type="submission" date="2017-04" db="EMBL/GenBank/DDBJ databases">
        <title>Unexpected and diverse lifestyles within the genus Limnohabitans.</title>
        <authorList>
            <person name="Kasalicky V."/>
            <person name="Mehrshad M."/>
            <person name="Andrei S.-A."/>
            <person name="Salcher M."/>
            <person name="Kratochvilova H."/>
            <person name="Simek K."/>
            <person name="Ghai R."/>
        </authorList>
    </citation>
    <scope>NUCLEOTIDE SEQUENCE [LARGE SCALE GENOMIC DNA]</scope>
    <source>
        <strain evidence="2">II-D5</strain>
    </source>
</reference>
<keyword evidence="1" id="KW-1133">Transmembrane helix</keyword>
<dbReference type="AlphaFoldDB" id="A0A2T7UHQ7"/>
<accession>A0A2T7UHQ7</accession>
<proteinExistence type="predicted"/>
<protein>
    <submittedName>
        <fullName evidence="2">Uncharacterized protein</fullName>
    </submittedName>
</protein>
<comment type="caution">
    <text evidence="2">The sequence shown here is derived from an EMBL/GenBank/DDBJ whole genome shotgun (WGS) entry which is preliminary data.</text>
</comment>